<keyword evidence="2" id="KW-0812">Transmembrane</keyword>
<evidence type="ECO:0000256" key="2">
    <source>
        <dbReference type="SAM" id="Phobius"/>
    </source>
</evidence>
<keyword evidence="5" id="KW-1185">Reference proteome</keyword>
<evidence type="ECO:0000256" key="1">
    <source>
        <dbReference type="SAM" id="MobiDB-lite"/>
    </source>
</evidence>
<keyword evidence="3" id="KW-0732">Signal</keyword>
<dbReference type="AlphaFoldDB" id="A0A4E0RXT4"/>
<feature type="compositionally biased region" description="Polar residues" evidence="1">
    <location>
        <begin position="488"/>
        <end position="511"/>
    </location>
</feature>
<feature type="signal peptide" evidence="3">
    <location>
        <begin position="1"/>
        <end position="26"/>
    </location>
</feature>
<feature type="compositionally biased region" description="Low complexity" evidence="1">
    <location>
        <begin position="543"/>
        <end position="553"/>
    </location>
</feature>
<dbReference type="GO" id="GO:0051046">
    <property type="term" value="P:regulation of secretion"/>
    <property type="evidence" value="ECO:0007669"/>
    <property type="project" value="TreeGrafter"/>
</dbReference>
<accession>A0A4E0RXT4</accession>
<feature type="region of interest" description="Disordered" evidence="1">
    <location>
        <begin position="257"/>
        <end position="279"/>
    </location>
</feature>
<keyword evidence="2" id="KW-0472">Membrane</keyword>
<dbReference type="InterPro" id="IPR033522">
    <property type="entry name" value="IA-2/IA-2_beta"/>
</dbReference>
<comment type="caution">
    <text evidence="4">The sequence shown here is derived from an EMBL/GenBank/DDBJ whole genome shotgun (WGS) entry which is preliminary data.</text>
</comment>
<feature type="region of interest" description="Disordered" evidence="1">
    <location>
        <begin position="479"/>
        <end position="553"/>
    </location>
</feature>
<feature type="compositionally biased region" description="Basic and acidic residues" evidence="1">
    <location>
        <begin position="268"/>
        <end position="279"/>
    </location>
</feature>
<evidence type="ECO:0000256" key="3">
    <source>
        <dbReference type="SAM" id="SignalP"/>
    </source>
</evidence>
<reference evidence="4" key="1">
    <citation type="submission" date="2019-03" db="EMBL/GenBank/DDBJ databases">
        <title>Improved annotation for the trematode Fasciola hepatica.</title>
        <authorList>
            <person name="Choi Y.-J."/>
            <person name="Martin J."/>
            <person name="Mitreva M."/>
        </authorList>
    </citation>
    <scope>NUCLEOTIDE SEQUENCE [LARGE SCALE GENOMIC DNA]</scope>
</reference>
<dbReference type="GO" id="GO:0030141">
    <property type="term" value="C:secretory granule"/>
    <property type="evidence" value="ECO:0007669"/>
    <property type="project" value="InterPro"/>
</dbReference>
<organism evidence="4 5">
    <name type="scientific">Fasciola hepatica</name>
    <name type="common">Liver fluke</name>
    <dbReference type="NCBI Taxonomy" id="6192"/>
    <lineage>
        <taxon>Eukaryota</taxon>
        <taxon>Metazoa</taxon>
        <taxon>Spiralia</taxon>
        <taxon>Lophotrochozoa</taxon>
        <taxon>Platyhelminthes</taxon>
        <taxon>Trematoda</taxon>
        <taxon>Digenea</taxon>
        <taxon>Plagiorchiida</taxon>
        <taxon>Echinostomata</taxon>
        <taxon>Echinostomatoidea</taxon>
        <taxon>Fasciolidae</taxon>
        <taxon>Fasciola</taxon>
    </lineage>
</organism>
<feature type="chain" id="PRO_5020031166" evidence="3">
    <location>
        <begin position="27"/>
        <end position="553"/>
    </location>
</feature>
<dbReference type="EMBL" id="JXXN02000606">
    <property type="protein sequence ID" value="THD26857.1"/>
    <property type="molecule type" value="Genomic_DNA"/>
</dbReference>
<feature type="compositionally biased region" description="Basic and acidic residues" evidence="1">
    <location>
        <begin position="530"/>
        <end position="542"/>
    </location>
</feature>
<sequence>MCYLKLWSVLLPIVLLTSDYKKLANAGQRDILSQRKLFGGFVGCIRQDVCLEEEVCVDDNLFGKCLNPEATRFTEPTHLSTQKFRRLEKIIKNKVPSGIDWRDLHTQCIVRSILHFNEALTIEKAEALCNSFWNEETEGPEEIAFDDTNTYSQRKKENFGDLRLKRGAVRKRKQIFGKGEIEPFVLTRNYPDLRSDVYSHLRWLASSNKGQKEEFQIRQRLRSEFDKELRRIITQLRAKNYAYRNFKEEVYEQPKEKWNSGNVSDGPSKTDEMKRLGEHDEKPLKRRYQLYLPDDLQPLPQRTRSWVWIKFYHRSLNTYEAEQFLKELFYRLNLASPIPSFHLDKTGNVLYFQVSATTGTTAEEVAQALRDGKGNFEGFLVEQVGFGRGTPLQIAVEEVKPPKKYAVTLVICLSILSFVFILLLAYCIQLCHRKFQSRRKSSCTQKDALIEVERQSSKPRRFPSLLKNIHQAFEQNLHPEKIKEQRSTSHPVTSCYQPPTEKTFSQPSFNPSDYRHSKETIATDLSTVSETKRKSPVEHKDSLTSQGSSSQSW</sequence>
<evidence type="ECO:0000313" key="5">
    <source>
        <dbReference type="Proteomes" id="UP000230066"/>
    </source>
</evidence>
<feature type="transmembrane region" description="Helical" evidence="2">
    <location>
        <begin position="405"/>
        <end position="431"/>
    </location>
</feature>
<evidence type="ECO:0000313" key="4">
    <source>
        <dbReference type="EMBL" id="THD26857.1"/>
    </source>
</evidence>
<proteinExistence type="predicted"/>
<name>A0A4E0RXT4_FASHE</name>
<keyword evidence="2" id="KW-1133">Transmembrane helix</keyword>
<gene>
    <name evidence="4" type="ORF">D915_002271</name>
</gene>
<dbReference type="PANTHER" id="PTHR46106">
    <property type="entry name" value="IA-2 PROTEIN TYROSINE PHOSPHATASE, ISOFORM C"/>
    <property type="match status" value="1"/>
</dbReference>
<dbReference type="PANTHER" id="PTHR46106:SF4">
    <property type="entry name" value="IA-2 PROTEIN TYROSINE PHOSPHATASE, ISOFORM C"/>
    <property type="match status" value="1"/>
</dbReference>
<dbReference type="GO" id="GO:0045202">
    <property type="term" value="C:synapse"/>
    <property type="evidence" value="ECO:0007669"/>
    <property type="project" value="TreeGrafter"/>
</dbReference>
<dbReference type="Proteomes" id="UP000230066">
    <property type="component" value="Unassembled WGS sequence"/>
</dbReference>
<protein>
    <submittedName>
        <fullName evidence="4">Uncharacterized protein</fullName>
    </submittedName>
</protein>